<accession>A0A2I1R7Q7</accession>
<dbReference type="Gene3D" id="1.10.10.10">
    <property type="entry name" value="Winged helix-like DNA-binding domain superfamily/Winged helix DNA-binding domain"/>
    <property type="match status" value="1"/>
</dbReference>
<dbReference type="NCBIfam" id="NF007225">
    <property type="entry name" value="PRK09643.1"/>
    <property type="match status" value="1"/>
</dbReference>
<feature type="domain" description="RNA polymerase sigma-70 region 2" evidence="6">
    <location>
        <begin position="31"/>
        <end position="97"/>
    </location>
</feature>
<evidence type="ECO:0000313" key="11">
    <source>
        <dbReference type="Proteomes" id="UP000247118"/>
    </source>
</evidence>
<dbReference type="NCBIfam" id="TIGR02937">
    <property type="entry name" value="sigma70-ECF"/>
    <property type="match status" value="1"/>
</dbReference>
<dbReference type="EMBL" id="CP029604">
    <property type="protein sequence ID" value="AWO86412.1"/>
    <property type="molecule type" value="Genomic_DNA"/>
</dbReference>
<dbReference type="InterPro" id="IPR013324">
    <property type="entry name" value="RNA_pol_sigma_r3/r4-like"/>
</dbReference>
<evidence type="ECO:0000313" key="8">
    <source>
        <dbReference type="EMBL" id="AWO86412.1"/>
    </source>
</evidence>
<evidence type="ECO:0000313" key="9">
    <source>
        <dbReference type="EMBL" id="PKZ65167.1"/>
    </source>
</evidence>
<dbReference type="OrthoDB" id="9780326at2"/>
<dbReference type="InterPro" id="IPR039425">
    <property type="entry name" value="RNA_pol_sigma-70-like"/>
</dbReference>
<reference evidence="9 10" key="1">
    <citation type="submission" date="2017-12" db="EMBL/GenBank/DDBJ databases">
        <title>Phylogenetic diversity of female urinary microbiome.</title>
        <authorList>
            <person name="Thomas-White K."/>
            <person name="Wolfe A.J."/>
        </authorList>
    </citation>
    <scope>NUCLEOTIDE SEQUENCE [LARGE SCALE GENOMIC DNA]</scope>
    <source>
        <strain evidence="9 10">UMB0777</strain>
    </source>
</reference>
<dbReference type="PANTHER" id="PTHR43133:SF50">
    <property type="entry name" value="ECF RNA POLYMERASE SIGMA FACTOR SIGM"/>
    <property type="match status" value="1"/>
</dbReference>
<dbReference type="InterPro" id="IPR013325">
    <property type="entry name" value="RNA_pol_sigma_r2"/>
</dbReference>
<proteinExistence type="inferred from homology"/>
<dbReference type="CDD" id="cd06171">
    <property type="entry name" value="Sigma70_r4"/>
    <property type="match status" value="1"/>
</dbReference>
<keyword evidence="2" id="KW-0805">Transcription regulation</keyword>
<dbReference type="Proteomes" id="UP000234662">
    <property type="component" value="Unassembled WGS sequence"/>
</dbReference>
<dbReference type="GO" id="GO:0006352">
    <property type="term" value="P:DNA-templated transcription initiation"/>
    <property type="evidence" value="ECO:0007669"/>
    <property type="project" value="InterPro"/>
</dbReference>
<evidence type="ECO:0000256" key="3">
    <source>
        <dbReference type="ARBA" id="ARBA00023082"/>
    </source>
</evidence>
<dbReference type="Gene3D" id="1.10.1740.10">
    <property type="match status" value="1"/>
</dbReference>
<dbReference type="AlphaFoldDB" id="A0A2I1R7Q7"/>
<dbReference type="GO" id="GO:0003677">
    <property type="term" value="F:DNA binding"/>
    <property type="evidence" value="ECO:0007669"/>
    <property type="project" value="UniProtKB-KW"/>
</dbReference>
<dbReference type="InterPro" id="IPR007627">
    <property type="entry name" value="RNA_pol_sigma70_r2"/>
</dbReference>
<evidence type="ECO:0000256" key="1">
    <source>
        <dbReference type="ARBA" id="ARBA00010641"/>
    </source>
</evidence>
<dbReference type="GO" id="GO:0016987">
    <property type="term" value="F:sigma factor activity"/>
    <property type="evidence" value="ECO:0007669"/>
    <property type="project" value="UniProtKB-KW"/>
</dbReference>
<dbReference type="SUPFAM" id="SSF88946">
    <property type="entry name" value="Sigma2 domain of RNA polymerase sigma factors"/>
    <property type="match status" value="1"/>
</dbReference>
<dbReference type="STRING" id="2055.BCM27_25215"/>
<comment type="similarity">
    <text evidence="1">Belongs to the sigma-70 factor family. ECF subfamily.</text>
</comment>
<evidence type="ECO:0000256" key="5">
    <source>
        <dbReference type="ARBA" id="ARBA00023163"/>
    </source>
</evidence>
<organism evidence="9 10">
    <name type="scientific">Gordonia terrae</name>
    <dbReference type="NCBI Taxonomy" id="2055"/>
    <lineage>
        <taxon>Bacteria</taxon>
        <taxon>Bacillati</taxon>
        <taxon>Actinomycetota</taxon>
        <taxon>Actinomycetes</taxon>
        <taxon>Mycobacteriales</taxon>
        <taxon>Gordoniaceae</taxon>
        <taxon>Gordonia</taxon>
    </lineage>
</organism>
<keyword evidence="5" id="KW-0804">Transcription</keyword>
<evidence type="ECO:0000313" key="10">
    <source>
        <dbReference type="Proteomes" id="UP000234662"/>
    </source>
</evidence>
<dbReference type="GeneID" id="32691179"/>
<gene>
    <name evidence="9" type="ORF">CYJ73_12735</name>
    <name evidence="8" type="ORF">DLJ61_25475</name>
</gene>
<evidence type="ECO:0000256" key="4">
    <source>
        <dbReference type="ARBA" id="ARBA00023125"/>
    </source>
</evidence>
<name>A0A2I1R7Q7_9ACTN</name>
<dbReference type="EMBL" id="PKJC01000008">
    <property type="protein sequence ID" value="PKZ65167.1"/>
    <property type="molecule type" value="Genomic_DNA"/>
</dbReference>
<feature type="domain" description="RNA polymerase sigma factor 70 region 4 type 2" evidence="7">
    <location>
        <begin position="127"/>
        <end position="178"/>
    </location>
</feature>
<dbReference type="Proteomes" id="UP000247118">
    <property type="component" value="Chromosome"/>
</dbReference>
<keyword evidence="4" id="KW-0238">DNA-binding</keyword>
<evidence type="ECO:0000259" key="7">
    <source>
        <dbReference type="Pfam" id="PF08281"/>
    </source>
</evidence>
<evidence type="ECO:0000259" key="6">
    <source>
        <dbReference type="Pfam" id="PF04542"/>
    </source>
</evidence>
<dbReference type="Pfam" id="PF08281">
    <property type="entry name" value="Sigma70_r4_2"/>
    <property type="match status" value="1"/>
</dbReference>
<dbReference type="PANTHER" id="PTHR43133">
    <property type="entry name" value="RNA POLYMERASE ECF-TYPE SIGMA FACTO"/>
    <property type="match status" value="1"/>
</dbReference>
<dbReference type="InterPro" id="IPR014284">
    <property type="entry name" value="RNA_pol_sigma-70_dom"/>
</dbReference>
<sequence>MPGGNDAIDTRTDEQLLHAHLAGDPHAFTDLINRHLEYLWSVALRASQNPEDAADALQDALFAAHRTAQDFRSDAKVTSWLHRIVVNAGLDRIRRNKVRRTVPLPEWDVTAIADTADELAAVDLSVSIGRALDVLTDGQRAAIVAVDIEGYTVAEAATILGVAEGTIKSRCARGRLKLAQVLGHLRDG</sequence>
<dbReference type="SUPFAM" id="SSF88659">
    <property type="entry name" value="Sigma3 and sigma4 domains of RNA polymerase sigma factors"/>
    <property type="match status" value="1"/>
</dbReference>
<dbReference type="KEGG" id="gta:BCM27_25215"/>
<keyword evidence="3" id="KW-0731">Sigma factor</keyword>
<dbReference type="InterPro" id="IPR013249">
    <property type="entry name" value="RNA_pol_sigma70_r4_t2"/>
</dbReference>
<dbReference type="InterPro" id="IPR036388">
    <property type="entry name" value="WH-like_DNA-bd_sf"/>
</dbReference>
<dbReference type="RefSeq" id="WP_004020981.1">
    <property type="nucleotide sequence ID" value="NZ_CABEIC010000002.1"/>
</dbReference>
<dbReference type="Pfam" id="PF04542">
    <property type="entry name" value="Sigma70_r2"/>
    <property type="match status" value="1"/>
</dbReference>
<reference evidence="8 11" key="2">
    <citation type="submission" date="2018-05" db="EMBL/GenBank/DDBJ databases">
        <title>Complete genome sequence of Gordonia terrae NRRL B-16283.</title>
        <authorList>
            <person name="Garlena R.A."/>
            <person name="Russell D.A."/>
            <person name="Hatfull G.F."/>
        </authorList>
    </citation>
    <scope>NUCLEOTIDE SEQUENCE [LARGE SCALE GENOMIC DNA]</scope>
    <source>
        <strain evidence="8 11">NRRL B-16283</strain>
    </source>
</reference>
<evidence type="ECO:0000256" key="2">
    <source>
        <dbReference type="ARBA" id="ARBA00023015"/>
    </source>
</evidence>
<protein>
    <submittedName>
        <fullName evidence="9">RNA polymerase sigma factor SigM</fullName>
    </submittedName>
</protein>